<evidence type="ECO:0000256" key="2">
    <source>
        <dbReference type="ARBA" id="ARBA00010701"/>
    </source>
</evidence>
<accession>A0AAN7VU34</accession>
<dbReference type="GO" id="GO:0005615">
    <property type="term" value="C:extracellular space"/>
    <property type="evidence" value="ECO:0007669"/>
    <property type="project" value="TreeGrafter"/>
</dbReference>
<name>A0AAN7VU34_9COLE</name>
<keyword evidence="5" id="KW-0732">Signal</keyword>
<protein>
    <recommendedName>
        <fullName evidence="6">Lipase domain-containing protein</fullName>
    </recommendedName>
</protein>
<evidence type="ECO:0000313" key="7">
    <source>
        <dbReference type="EMBL" id="KAK5650319.1"/>
    </source>
</evidence>
<feature type="signal peptide" evidence="5">
    <location>
        <begin position="1"/>
        <end position="15"/>
    </location>
</feature>
<comment type="similarity">
    <text evidence="2 4">Belongs to the AB hydrolase superfamily. Lipase family.</text>
</comment>
<sequence>MRFICIIFLITLCSGEDTIDSCYSETCSKQDSSLYRGLGTECKRNKQFTLFWWFESATNSEYVGNYSTSFKDMNSSAPIKLLIQENSDNIIEQIKDAYFKVNNSSYTIVRVGYNTIGLRSSVTYSNETYECNLLVIADQILYFLHMINATYGFQVESMHLIGHSFGAHLAGIVGNRFKQNYGFTVGRITGLDPLGGEYNCITCKSLRLNKGDASFVDIIHTNPGGYGVIEPIGDQDFYVNCQSLRTKEWKTREVIQPACQDAKDKGLVVTDRCSSRVSCVLFAESIIYNNFLGKSCSIASIIGCFPVSYAYMGEYARKARYDIYYVETKAEPPYGLGSNKKHPFENNTYFAQYSNKKRPFEINTFAQYDVRIDV</sequence>
<feature type="chain" id="PRO_5042848932" description="Lipase domain-containing protein" evidence="5">
    <location>
        <begin position="16"/>
        <end position="374"/>
    </location>
</feature>
<comment type="caution">
    <text evidence="7">The sequence shown here is derived from an EMBL/GenBank/DDBJ whole genome shotgun (WGS) entry which is preliminary data.</text>
</comment>
<dbReference type="PANTHER" id="PTHR11610:SF173">
    <property type="entry name" value="LIPASE DOMAIN-CONTAINING PROTEIN-RELATED"/>
    <property type="match status" value="1"/>
</dbReference>
<evidence type="ECO:0000256" key="3">
    <source>
        <dbReference type="ARBA" id="ARBA00022525"/>
    </source>
</evidence>
<dbReference type="GO" id="GO:0016042">
    <property type="term" value="P:lipid catabolic process"/>
    <property type="evidence" value="ECO:0007669"/>
    <property type="project" value="TreeGrafter"/>
</dbReference>
<feature type="domain" description="Lipase" evidence="6">
    <location>
        <begin position="87"/>
        <end position="320"/>
    </location>
</feature>
<dbReference type="Proteomes" id="UP001329430">
    <property type="component" value="Chromosome 1"/>
</dbReference>
<proteinExistence type="inferred from homology"/>
<evidence type="ECO:0000256" key="5">
    <source>
        <dbReference type="SAM" id="SignalP"/>
    </source>
</evidence>
<evidence type="ECO:0000259" key="6">
    <source>
        <dbReference type="Pfam" id="PF00151"/>
    </source>
</evidence>
<keyword evidence="8" id="KW-1185">Reference proteome</keyword>
<dbReference type="PANTHER" id="PTHR11610">
    <property type="entry name" value="LIPASE"/>
    <property type="match status" value="1"/>
</dbReference>
<evidence type="ECO:0000313" key="8">
    <source>
        <dbReference type="Proteomes" id="UP001329430"/>
    </source>
</evidence>
<dbReference type="AlphaFoldDB" id="A0AAN7VU34"/>
<gene>
    <name evidence="7" type="ORF">RI129_001348</name>
</gene>
<reference evidence="7 8" key="1">
    <citation type="journal article" date="2024" name="Insects">
        <title>An Improved Chromosome-Level Genome Assembly of the Firefly Pyrocoelia pectoralis.</title>
        <authorList>
            <person name="Fu X."/>
            <person name="Meyer-Rochow V.B."/>
            <person name="Ballantyne L."/>
            <person name="Zhu X."/>
        </authorList>
    </citation>
    <scope>NUCLEOTIDE SEQUENCE [LARGE SCALE GENOMIC DNA]</scope>
    <source>
        <strain evidence="7">XCY_ONT2</strain>
    </source>
</reference>
<dbReference type="InterPro" id="IPR029058">
    <property type="entry name" value="AB_hydrolase_fold"/>
</dbReference>
<dbReference type="InterPro" id="IPR013818">
    <property type="entry name" value="Lipase"/>
</dbReference>
<dbReference type="PRINTS" id="PR00821">
    <property type="entry name" value="TAGLIPASE"/>
</dbReference>
<dbReference type="Pfam" id="PF00151">
    <property type="entry name" value="Lipase"/>
    <property type="match status" value="1"/>
</dbReference>
<dbReference type="GO" id="GO:0016298">
    <property type="term" value="F:lipase activity"/>
    <property type="evidence" value="ECO:0007669"/>
    <property type="project" value="InterPro"/>
</dbReference>
<comment type="subcellular location">
    <subcellularLocation>
        <location evidence="1">Secreted</location>
    </subcellularLocation>
</comment>
<dbReference type="Gene3D" id="3.40.50.1820">
    <property type="entry name" value="alpha/beta hydrolase"/>
    <property type="match status" value="1"/>
</dbReference>
<dbReference type="InterPro" id="IPR000734">
    <property type="entry name" value="TAG_lipase"/>
</dbReference>
<evidence type="ECO:0000256" key="4">
    <source>
        <dbReference type="RuleBase" id="RU004262"/>
    </source>
</evidence>
<dbReference type="EMBL" id="JAVRBK010000001">
    <property type="protein sequence ID" value="KAK5650319.1"/>
    <property type="molecule type" value="Genomic_DNA"/>
</dbReference>
<dbReference type="GO" id="GO:0017171">
    <property type="term" value="F:serine hydrolase activity"/>
    <property type="evidence" value="ECO:0007669"/>
    <property type="project" value="TreeGrafter"/>
</dbReference>
<keyword evidence="3" id="KW-0964">Secreted</keyword>
<organism evidence="7 8">
    <name type="scientific">Pyrocoelia pectoralis</name>
    <dbReference type="NCBI Taxonomy" id="417401"/>
    <lineage>
        <taxon>Eukaryota</taxon>
        <taxon>Metazoa</taxon>
        <taxon>Ecdysozoa</taxon>
        <taxon>Arthropoda</taxon>
        <taxon>Hexapoda</taxon>
        <taxon>Insecta</taxon>
        <taxon>Pterygota</taxon>
        <taxon>Neoptera</taxon>
        <taxon>Endopterygota</taxon>
        <taxon>Coleoptera</taxon>
        <taxon>Polyphaga</taxon>
        <taxon>Elateriformia</taxon>
        <taxon>Elateroidea</taxon>
        <taxon>Lampyridae</taxon>
        <taxon>Lampyrinae</taxon>
        <taxon>Pyrocoelia</taxon>
    </lineage>
</organism>
<dbReference type="SUPFAM" id="SSF53474">
    <property type="entry name" value="alpha/beta-Hydrolases"/>
    <property type="match status" value="1"/>
</dbReference>
<evidence type="ECO:0000256" key="1">
    <source>
        <dbReference type="ARBA" id="ARBA00004613"/>
    </source>
</evidence>